<sequence length="225" mass="24149">MSTLASAALRSASLHTKRLLHRSNPQRANLIAENQSLHAGLHASASASARLLLTSACRVRAFSTSFPSRAVVAQHPPSQPTVLLAYPSVHDAAEEDADEPEVDFVPPEEATIEITDRAAEQQLRSIANRENNPDAALRIAVESGGCHGYQYKMELAKGRQPDDYHFSHPIVKPSNILVDAVSMALLKGSTIDFATELIGSSFRIADNPQAKGSGCGCGVSWELNI</sequence>
<dbReference type="EMBL" id="KB467854">
    <property type="protein sequence ID" value="PCH35760.1"/>
    <property type="molecule type" value="Genomic_DNA"/>
</dbReference>
<dbReference type="STRING" id="742152.A0A2H3J0I3"/>
<dbReference type="OrthoDB" id="1938621at2759"/>
<dbReference type="Proteomes" id="UP000218811">
    <property type="component" value="Unassembled WGS sequence"/>
</dbReference>
<protein>
    <recommendedName>
        <fullName evidence="2">Core domain-containing protein</fullName>
    </recommendedName>
</protein>
<dbReference type="InterPro" id="IPR035903">
    <property type="entry name" value="HesB-like_dom_sf"/>
</dbReference>
<dbReference type="SUPFAM" id="SSF89360">
    <property type="entry name" value="HesB-like domain"/>
    <property type="match status" value="1"/>
</dbReference>
<dbReference type="Gene3D" id="2.60.300.12">
    <property type="entry name" value="HesB-like domain"/>
    <property type="match status" value="1"/>
</dbReference>
<name>A0A2H3J0I3_WOLCO</name>
<reference evidence="3 4" key="1">
    <citation type="journal article" date="2012" name="Science">
        <title>The Paleozoic origin of enzymatic lignin decomposition reconstructed from 31 fungal genomes.</title>
        <authorList>
            <person name="Floudas D."/>
            <person name="Binder M."/>
            <person name="Riley R."/>
            <person name="Barry K."/>
            <person name="Blanchette R.A."/>
            <person name="Henrissat B."/>
            <person name="Martinez A.T."/>
            <person name="Otillar R."/>
            <person name="Spatafora J.W."/>
            <person name="Yadav J.S."/>
            <person name="Aerts A."/>
            <person name="Benoit I."/>
            <person name="Boyd A."/>
            <person name="Carlson A."/>
            <person name="Copeland A."/>
            <person name="Coutinho P.M."/>
            <person name="de Vries R.P."/>
            <person name="Ferreira P."/>
            <person name="Findley K."/>
            <person name="Foster B."/>
            <person name="Gaskell J."/>
            <person name="Glotzer D."/>
            <person name="Gorecki P."/>
            <person name="Heitman J."/>
            <person name="Hesse C."/>
            <person name="Hori C."/>
            <person name="Igarashi K."/>
            <person name="Jurgens J.A."/>
            <person name="Kallen N."/>
            <person name="Kersten P."/>
            <person name="Kohler A."/>
            <person name="Kuees U."/>
            <person name="Kumar T.K.A."/>
            <person name="Kuo A."/>
            <person name="LaButti K."/>
            <person name="Larrondo L.F."/>
            <person name="Lindquist E."/>
            <person name="Ling A."/>
            <person name="Lombard V."/>
            <person name="Lucas S."/>
            <person name="Lundell T."/>
            <person name="Martin R."/>
            <person name="McLaughlin D.J."/>
            <person name="Morgenstern I."/>
            <person name="Morin E."/>
            <person name="Murat C."/>
            <person name="Nagy L.G."/>
            <person name="Nolan M."/>
            <person name="Ohm R.A."/>
            <person name="Patyshakuliyeva A."/>
            <person name="Rokas A."/>
            <person name="Ruiz-Duenas F.J."/>
            <person name="Sabat G."/>
            <person name="Salamov A."/>
            <person name="Samejima M."/>
            <person name="Schmutz J."/>
            <person name="Slot J.C."/>
            <person name="St John F."/>
            <person name="Stenlid J."/>
            <person name="Sun H."/>
            <person name="Sun S."/>
            <person name="Syed K."/>
            <person name="Tsang A."/>
            <person name="Wiebenga A."/>
            <person name="Young D."/>
            <person name="Pisabarro A."/>
            <person name="Eastwood D.C."/>
            <person name="Martin F."/>
            <person name="Cullen D."/>
            <person name="Grigoriev I.V."/>
            <person name="Hibbett D.S."/>
        </authorList>
    </citation>
    <scope>NUCLEOTIDE SEQUENCE [LARGE SCALE GENOMIC DNA]</scope>
    <source>
        <strain evidence="3 4">MD-104</strain>
    </source>
</reference>
<keyword evidence="4" id="KW-1185">Reference proteome</keyword>
<dbReference type="Pfam" id="PF01521">
    <property type="entry name" value="Fe-S_biosyn"/>
    <property type="match status" value="1"/>
</dbReference>
<dbReference type="PANTHER" id="PTHR43011">
    <property type="entry name" value="IRON-SULFUR CLUSTER ASSEMBLY 2 HOMOLOG, MITOCHONDRIAL"/>
    <property type="match status" value="1"/>
</dbReference>
<dbReference type="GO" id="GO:0051537">
    <property type="term" value="F:2 iron, 2 sulfur cluster binding"/>
    <property type="evidence" value="ECO:0007669"/>
    <property type="project" value="TreeGrafter"/>
</dbReference>
<dbReference type="FunFam" id="2.60.300.12:FF:000010">
    <property type="entry name" value="Unplaced genomic scaffold supercont1.5, whole genome shotgun sequence"/>
    <property type="match status" value="1"/>
</dbReference>
<dbReference type="OMA" id="KMDLAYL"/>
<comment type="similarity">
    <text evidence="1">Belongs to the HesB/IscA family.</text>
</comment>
<dbReference type="GO" id="GO:0005739">
    <property type="term" value="C:mitochondrion"/>
    <property type="evidence" value="ECO:0007669"/>
    <property type="project" value="TreeGrafter"/>
</dbReference>
<dbReference type="NCBIfam" id="TIGR00049">
    <property type="entry name" value="iron-sulfur cluster assembly accessory protein"/>
    <property type="match status" value="1"/>
</dbReference>
<accession>A0A2H3J0I3</accession>
<evidence type="ECO:0000313" key="4">
    <source>
        <dbReference type="Proteomes" id="UP000218811"/>
    </source>
</evidence>
<organism evidence="3 4">
    <name type="scientific">Wolfiporia cocos (strain MD-104)</name>
    <name type="common">Brown rot fungus</name>
    <dbReference type="NCBI Taxonomy" id="742152"/>
    <lineage>
        <taxon>Eukaryota</taxon>
        <taxon>Fungi</taxon>
        <taxon>Dikarya</taxon>
        <taxon>Basidiomycota</taxon>
        <taxon>Agaricomycotina</taxon>
        <taxon>Agaricomycetes</taxon>
        <taxon>Polyporales</taxon>
        <taxon>Phaeolaceae</taxon>
        <taxon>Wolfiporia</taxon>
    </lineage>
</organism>
<dbReference type="InterPro" id="IPR000361">
    <property type="entry name" value="ATAP_core_dom"/>
</dbReference>
<feature type="domain" description="Core" evidence="2">
    <location>
        <begin position="111"/>
        <end position="217"/>
    </location>
</feature>
<gene>
    <name evidence="3" type="ORF">WOLCODRAFT_140061</name>
</gene>
<dbReference type="AlphaFoldDB" id="A0A2H3J0I3"/>
<proteinExistence type="inferred from homology"/>
<evidence type="ECO:0000259" key="2">
    <source>
        <dbReference type="Pfam" id="PF01521"/>
    </source>
</evidence>
<evidence type="ECO:0000313" key="3">
    <source>
        <dbReference type="EMBL" id="PCH35760.1"/>
    </source>
</evidence>
<dbReference type="InterPro" id="IPR016092">
    <property type="entry name" value="ATAP"/>
</dbReference>
<dbReference type="PANTHER" id="PTHR43011:SF1">
    <property type="entry name" value="IRON-SULFUR CLUSTER ASSEMBLY 2 HOMOLOG, MITOCHONDRIAL"/>
    <property type="match status" value="1"/>
</dbReference>
<evidence type="ECO:0000256" key="1">
    <source>
        <dbReference type="ARBA" id="ARBA00006718"/>
    </source>
</evidence>
<dbReference type="GO" id="GO:0051539">
    <property type="term" value="F:4 iron, 4 sulfur cluster binding"/>
    <property type="evidence" value="ECO:0007669"/>
    <property type="project" value="TreeGrafter"/>
</dbReference>
<dbReference type="GO" id="GO:0016226">
    <property type="term" value="P:iron-sulfur cluster assembly"/>
    <property type="evidence" value="ECO:0007669"/>
    <property type="project" value="InterPro"/>
</dbReference>
<dbReference type="GO" id="GO:0005506">
    <property type="term" value="F:iron ion binding"/>
    <property type="evidence" value="ECO:0007669"/>
    <property type="project" value="TreeGrafter"/>
</dbReference>